<dbReference type="Proteomes" id="UP000198604">
    <property type="component" value="Unassembled WGS sequence"/>
</dbReference>
<protein>
    <submittedName>
        <fullName evidence="1">Dockerin type I</fullName>
    </submittedName>
</protein>
<evidence type="ECO:0000313" key="2">
    <source>
        <dbReference type="Proteomes" id="UP000198604"/>
    </source>
</evidence>
<keyword evidence="2" id="KW-1185">Reference proteome</keyword>
<dbReference type="EMBL" id="CTEN01000003">
    <property type="protein sequence ID" value="CQR25300.1"/>
    <property type="molecule type" value="Genomic_DNA"/>
</dbReference>
<proteinExistence type="predicted"/>
<dbReference type="AlphaFoldDB" id="A0A0E4CT31"/>
<name>A0A0E4CT31_9STRE</name>
<dbReference type="Pfam" id="PF14262">
    <property type="entry name" value="Cthe_2159"/>
    <property type="match status" value="1"/>
</dbReference>
<sequence precursor="true">MNKRLYVLAAFVVLLGAVSMGTVAYLQGDFKEFGKESTKTVTETVLIELSENGVQSSSNAVRVENDTVTINAGGQYEITGQAEKVNIQVSEEISQDVTIGLNNASFASLDLHSRGTNVLNLVKDSKNSLSGEETGISATNITLTGDGSLAISEVSQYGIFASDDLVLESGNLIIDSGGFGLYAFHETEGEHGNLTINGGTTHISSSQEAGAAVLASNKLTINNGSVTVTTAHEAYVGKHLVINGGTANLVSVTNGMVARDSLAKDGQASITDLTINGGTNNITSGANPVLSNGDITIAGGINTFLASMGEQAVFNYSGSAELTGGSLIALGVVTLTSSHQEVLMAGLNGNAGDTLTITDAAGNEIASYPAPISFAKVTYSSANLTGGSVYYLSTTSGSYGQTTASKSTSTTP</sequence>
<reference evidence="2" key="1">
    <citation type="submission" date="2015-03" db="EMBL/GenBank/DDBJ databases">
        <authorList>
            <person name="Urmite Genomes"/>
        </authorList>
    </citation>
    <scope>NUCLEOTIDE SEQUENCE [LARGE SCALE GENOMIC DNA]</scope>
    <source>
        <strain evidence="2">FF10</strain>
    </source>
</reference>
<organism evidence="1 2">
    <name type="scientific">Streptococcus varani</name>
    <dbReference type="NCBI Taxonomy" id="1608583"/>
    <lineage>
        <taxon>Bacteria</taxon>
        <taxon>Bacillati</taxon>
        <taxon>Bacillota</taxon>
        <taxon>Bacilli</taxon>
        <taxon>Lactobacillales</taxon>
        <taxon>Streptococcaceae</taxon>
        <taxon>Streptococcus</taxon>
    </lineage>
</organism>
<dbReference type="InterPro" id="IPR025584">
    <property type="entry name" value="Cthe_2159"/>
</dbReference>
<accession>A0A0E4CT31</accession>
<gene>
    <name evidence="1" type="ORF">BN1356_01642</name>
</gene>
<evidence type="ECO:0000313" key="1">
    <source>
        <dbReference type="EMBL" id="CQR25300.1"/>
    </source>
</evidence>
<dbReference type="STRING" id="1608583.BN1356_01642"/>
<dbReference type="RefSeq" id="WP_176694254.1">
    <property type="nucleotide sequence ID" value="NZ_CTEN01000003.1"/>
</dbReference>